<proteinExistence type="predicted"/>
<dbReference type="AlphaFoldDB" id="A0AAW0LM72"/>
<evidence type="ECO:0000313" key="1">
    <source>
        <dbReference type="EMBL" id="KAK7852014.1"/>
    </source>
</evidence>
<gene>
    <name evidence="1" type="ORF">CFP56_040364</name>
</gene>
<sequence>MESFPLEVPTWNSCFVVYNENYVGLQVLEHKKNPCWTDDALKGGFQAQYVQHIQGGCYQPNLTFYNQSFQRAKLTSKKQQWYLSCYPVLFNFISSLDLHV</sequence>
<evidence type="ECO:0000313" key="2">
    <source>
        <dbReference type="Proteomes" id="UP000237347"/>
    </source>
</evidence>
<comment type="caution">
    <text evidence="1">The sequence shown here is derived from an EMBL/GenBank/DDBJ whole genome shotgun (WGS) entry which is preliminary data.</text>
</comment>
<organism evidence="1 2">
    <name type="scientific">Quercus suber</name>
    <name type="common">Cork oak</name>
    <dbReference type="NCBI Taxonomy" id="58331"/>
    <lineage>
        <taxon>Eukaryota</taxon>
        <taxon>Viridiplantae</taxon>
        <taxon>Streptophyta</taxon>
        <taxon>Embryophyta</taxon>
        <taxon>Tracheophyta</taxon>
        <taxon>Spermatophyta</taxon>
        <taxon>Magnoliopsida</taxon>
        <taxon>eudicotyledons</taxon>
        <taxon>Gunneridae</taxon>
        <taxon>Pentapetalae</taxon>
        <taxon>rosids</taxon>
        <taxon>fabids</taxon>
        <taxon>Fagales</taxon>
        <taxon>Fagaceae</taxon>
        <taxon>Quercus</taxon>
    </lineage>
</organism>
<reference evidence="1 2" key="1">
    <citation type="journal article" date="2018" name="Sci. Data">
        <title>The draft genome sequence of cork oak.</title>
        <authorList>
            <person name="Ramos A.M."/>
            <person name="Usie A."/>
            <person name="Barbosa P."/>
            <person name="Barros P.M."/>
            <person name="Capote T."/>
            <person name="Chaves I."/>
            <person name="Simoes F."/>
            <person name="Abreu I."/>
            <person name="Carrasquinho I."/>
            <person name="Faro C."/>
            <person name="Guimaraes J.B."/>
            <person name="Mendonca D."/>
            <person name="Nobrega F."/>
            <person name="Rodrigues L."/>
            <person name="Saibo N.J.M."/>
            <person name="Varela M.C."/>
            <person name="Egas C."/>
            <person name="Matos J."/>
            <person name="Miguel C.M."/>
            <person name="Oliveira M.M."/>
            <person name="Ricardo C.P."/>
            <person name="Goncalves S."/>
        </authorList>
    </citation>
    <scope>NUCLEOTIDE SEQUENCE [LARGE SCALE GENOMIC DNA]</scope>
    <source>
        <strain evidence="2">cv. HL8</strain>
    </source>
</reference>
<accession>A0AAW0LM72</accession>
<dbReference type="Proteomes" id="UP000237347">
    <property type="component" value="Unassembled WGS sequence"/>
</dbReference>
<dbReference type="EMBL" id="PKMF04000080">
    <property type="protein sequence ID" value="KAK7852014.1"/>
    <property type="molecule type" value="Genomic_DNA"/>
</dbReference>
<name>A0AAW0LM72_QUESU</name>
<protein>
    <submittedName>
        <fullName evidence="1">Uncharacterized protein</fullName>
    </submittedName>
</protein>
<keyword evidence="2" id="KW-1185">Reference proteome</keyword>